<keyword evidence="3" id="KW-0067">ATP-binding</keyword>
<dbReference type="GO" id="GO:0005524">
    <property type="term" value="F:ATP binding"/>
    <property type="evidence" value="ECO:0007669"/>
    <property type="project" value="UniProtKB-KW"/>
</dbReference>
<accession>D2MQJ1</accession>
<dbReference type="SUPFAM" id="SSF52540">
    <property type="entry name" value="P-loop containing nucleoside triphosphate hydrolases"/>
    <property type="match status" value="1"/>
</dbReference>
<keyword evidence="2" id="KW-0547">Nucleotide-binding</keyword>
<dbReference type="eggNOG" id="COG0396">
    <property type="taxonomic scope" value="Bacteria"/>
</dbReference>
<keyword evidence="6" id="KW-1185">Reference proteome</keyword>
<dbReference type="InterPro" id="IPR010230">
    <property type="entry name" value="FeS-cluster_ATPase_SufC"/>
</dbReference>
<protein>
    <submittedName>
        <fullName evidence="5">FeS assembly ATPase SufC</fullName>
    </submittedName>
</protein>
<dbReference type="OrthoDB" id="9806149at2"/>
<name>D2MQJ1_9FIRM</name>
<sequence>MKKLEIKNLHVSVGNKEILKGIDLTVRENEVHALMGPNGNGKSTLLATIMGNPNYTVTEGSIFYDGKDVLAMPVNERSIAGLFLAMQYPQEVPGVTNSDFLRAAMNVRREQPVPLFTFIKTMEKTIQDLQMKEDLAHRFLNEGFSGGEKKRNEIVQMEMLRPSLSMLDEVDSGLDVDAMRVVAEVINQLRQESGMSLIIVSHYDRFFTMIEPQFTHVLIDGKIAIQGDGDLARRIDSEGYDWVYEKYGIIPPENLKSKVKPRSVLGRCAVKEMTVKGEGK</sequence>
<dbReference type="PROSITE" id="PS50893">
    <property type="entry name" value="ABC_TRANSPORTER_2"/>
    <property type="match status" value="1"/>
</dbReference>
<evidence type="ECO:0000256" key="1">
    <source>
        <dbReference type="ARBA" id="ARBA00006216"/>
    </source>
</evidence>
<dbReference type="Pfam" id="PF00005">
    <property type="entry name" value="ABC_tran"/>
    <property type="match status" value="1"/>
</dbReference>
<dbReference type="Proteomes" id="UP000005017">
    <property type="component" value="Unassembled WGS sequence"/>
</dbReference>
<feature type="domain" description="ABC transporter" evidence="4">
    <location>
        <begin position="4"/>
        <end position="247"/>
    </location>
</feature>
<dbReference type="CDD" id="cd03217">
    <property type="entry name" value="ABC_FeS_Assembly"/>
    <property type="match status" value="1"/>
</dbReference>
<evidence type="ECO:0000256" key="2">
    <source>
        <dbReference type="ARBA" id="ARBA00022741"/>
    </source>
</evidence>
<comment type="similarity">
    <text evidence="1">Belongs to the ABC transporter superfamily. Ycf16 family.</text>
</comment>
<reference evidence="6" key="1">
    <citation type="submission" date="2009-12" db="EMBL/GenBank/DDBJ databases">
        <title>Sequence of Clostridiales genomosp. BVAB3 str. UPII9-5.</title>
        <authorList>
            <person name="Madupu R."/>
            <person name="Durkin A.S."/>
            <person name="Torralba M."/>
            <person name="Methe B."/>
            <person name="Sutton G.G."/>
            <person name="Strausberg R.L."/>
            <person name="Nelson K.E."/>
        </authorList>
    </citation>
    <scope>NUCLEOTIDE SEQUENCE [LARGE SCALE GENOMIC DNA]</scope>
    <source>
        <strain evidence="6">W1219</strain>
    </source>
</reference>
<evidence type="ECO:0000259" key="4">
    <source>
        <dbReference type="PROSITE" id="PS50893"/>
    </source>
</evidence>
<dbReference type="AlphaFoldDB" id="D2MQJ1"/>
<dbReference type="EMBL" id="ADFR01000016">
    <property type="protein sequence ID" value="EFC05260.1"/>
    <property type="molecule type" value="Genomic_DNA"/>
</dbReference>
<evidence type="ECO:0000313" key="5">
    <source>
        <dbReference type="EMBL" id="EFC05260.1"/>
    </source>
</evidence>
<evidence type="ECO:0000256" key="3">
    <source>
        <dbReference type="ARBA" id="ARBA00022840"/>
    </source>
</evidence>
<proteinExistence type="inferred from homology"/>
<evidence type="ECO:0000313" key="6">
    <source>
        <dbReference type="Proteomes" id="UP000005017"/>
    </source>
</evidence>
<dbReference type="PANTHER" id="PTHR43204">
    <property type="entry name" value="ABC TRANSPORTER I FAMILY MEMBER 6, CHLOROPLASTIC"/>
    <property type="match status" value="1"/>
</dbReference>
<dbReference type="Gene3D" id="3.40.50.300">
    <property type="entry name" value="P-loop containing nucleotide triphosphate hydrolases"/>
    <property type="match status" value="1"/>
</dbReference>
<dbReference type="STRING" id="679192.HMPREF9013_0544"/>
<dbReference type="NCBIfam" id="TIGR01978">
    <property type="entry name" value="sufC"/>
    <property type="match status" value="1"/>
</dbReference>
<dbReference type="RefSeq" id="WP_006627654.1">
    <property type="nucleotide sequence ID" value="NZ_ADFR01000016.1"/>
</dbReference>
<dbReference type="InterPro" id="IPR027417">
    <property type="entry name" value="P-loop_NTPase"/>
</dbReference>
<organism evidence="5 6">
    <name type="scientific">Bulleidia extructa W1219</name>
    <dbReference type="NCBI Taxonomy" id="679192"/>
    <lineage>
        <taxon>Bacteria</taxon>
        <taxon>Bacillati</taxon>
        <taxon>Bacillota</taxon>
        <taxon>Erysipelotrichia</taxon>
        <taxon>Erysipelotrichales</taxon>
        <taxon>Erysipelotrichaceae</taxon>
        <taxon>Bulleidia</taxon>
    </lineage>
</organism>
<comment type="caution">
    <text evidence="5">The sequence shown here is derived from an EMBL/GenBank/DDBJ whole genome shotgun (WGS) entry which is preliminary data.</text>
</comment>
<dbReference type="PANTHER" id="PTHR43204:SF1">
    <property type="entry name" value="ABC TRANSPORTER I FAMILY MEMBER 6, CHLOROPLASTIC"/>
    <property type="match status" value="1"/>
</dbReference>
<gene>
    <name evidence="5" type="primary">sufC</name>
    <name evidence="5" type="ORF">HMPREF9013_0544</name>
</gene>
<dbReference type="InterPro" id="IPR003439">
    <property type="entry name" value="ABC_transporter-like_ATP-bd"/>
</dbReference>
<dbReference type="GO" id="GO:0016887">
    <property type="term" value="F:ATP hydrolysis activity"/>
    <property type="evidence" value="ECO:0007669"/>
    <property type="project" value="InterPro"/>
</dbReference>